<evidence type="ECO:0000256" key="4">
    <source>
        <dbReference type="ARBA" id="ARBA00023136"/>
    </source>
</evidence>
<keyword evidence="9" id="KW-1185">Reference proteome</keyword>
<comment type="caution">
    <text evidence="8">The sequence shown here is derived from an EMBL/GenBank/DDBJ whole genome shotgun (WGS) entry which is preliminary data.</text>
</comment>
<dbReference type="PANTHER" id="PTHR11132">
    <property type="entry name" value="SOLUTE CARRIER FAMILY 35"/>
    <property type="match status" value="1"/>
</dbReference>
<comment type="subcellular location">
    <subcellularLocation>
        <location evidence="1">Membrane</location>
        <topology evidence="1">Multi-pass membrane protein</topology>
    </subcellularLocation>
</comment>
<dbReference type="Proteomes" id="UP000217199">
    <property type="component" value="Unassembled WGS sequence"/>
</dbReference>
<gene>
    <name evidence="8" type="ORF">PNOK_0533300</name>
</gene>
<accession>A0A286UFW6</accession>
<sequence>MSPTTEYRTVRTDPDEDPWDSRDSIDDERVDLQRSSSLTIEERKRIWWRDAVINMMFIAVWFTVAIVLTAYNKWMFSEDHYGFSWPLFVTMLHMFVQFGFAALVRKLWPGRFRPSHNPNRKDYVQKVVPTSVATGLDIGLSNMSLKIITLSFYTMCKSSSLIFVLVFAFFFKLEKFSWRLVGVIFLVFAGVLMMVATETHFVALGFILITTASALSGLRWSLTHLLLKNEKMGMNNPAATIFWLAPMMGCTLFVVSFALESWMDIFASKFFDGASNIFSTILFLLIPGGMAFLMVLTEYYIIQRAGVLPMSIAGIAKEVSQISVSAWLFGDELTPLNFVGVAITVCGIVLFTYHKYLKSVNPDFDNSQVNDRGGIAISGSSLELEEQEPLARQNTQDNTFERDDSLVALDPSMKTRS</sequence>
<dbReference type="InterPro" id="IPR037185">
    <property type="entry name" value="EmrE-like"/>
</dbReference>
<dbReference type="InterPro" id="IPR004853">
    <property type="entry name" value="Sugar_P_trans_dom"/>
</dbReference>
<dbReference type="Pfam" id="PF03151">
    <property type="entry name" value="TPT"/>
    <property type="match status" value="1"/>
</dbReference>
<evidence type="ECO:0000256" key="5">
    <source>
        <dbReference type="SAM" id="MobiDB-lite"/>
    </source>
</evidence>
<dbReference type="GO" id="GO:0016020">
    <property type="term" value="C:membrane"/>
    <property type="evidence" value="ECO:0007669"/>
    <property type="project" value="UniProtKB-SubCell"/>
</dbReference>
<feature type="transmembrane region" description="Helical" evidence="6">
    <location>
        <begin position="150"/>
        <end position="170"/>
    </location>
</feature>
<dbReference type="InterPro" id="IPR050186">
    <property type="entry name" value="TPT_transporter"/>
</dbReference>
<dbReference type="STRING" id="2282107.A0A286UFW6"/>
<feature type="domain" description="Sugar phosphate transporter" evidence="7">
    <location>
        <begin position="56"/>
        <end position="351"/>
    </location>
</feature>
<proteinExistence type="predicted"/>
<organism evidence="8 9">
    <name type="scientific">Pyrrhoderma noxium</name>
    <dbReference type="NCBI Taxonomy" id="2282107"/>
    <lineage>
        <taxon>Eukaryota</taxon>
        <taxon>Fungi</taxon>
        <taxon>Dikarya</taxon>
        <taxon>Basidiomycota</taxon>
        <taxon>Agaricomycotina</taxon>
        <taxon>Agaricomycetes</taxon>
        <taxon>Hymenochaetales</taxon>
        <taxon>Hymenochaetaceae</taxon>
        <taxon>Pyrrhoderma</taxon>
    </lineage>
</organism>
<evidence type="ECO:0000313" key="8">
    <source>
        <dbReference type="EMBL" id="PAV18491.1"/>
    </source>
</evidence>
<dbReference type="SUPFAM" id="SSF103481">
    <property type="entry name" value="Multidrug resistance efflux transporter EmrE"/>
    <property type="match status" value="1"/>
</dbReference>
<keyword evidence="3 6" id="KW-1133">Transmembrane helix</keyword>
<feature type="transmembrane region" description="Helical" evidence="6">
    <location>
        <begin position="83"/>
        <end position="104"/>
    </location>
</feature>
<feature type="transmembrane region" description="Helical" evidence="6">
    <location>
        <begin position="176"/>
        <end position="194"/>
    </location>
</feature>
<keyword evidence="2 6" id="KW-0812">Transmembrane</keyword>
<keyword evidence="4 6" id="KW-0472">Membrane</keyword>
<dbReference type="OrthoDB" id="18894at2759"/>
<dbReference type="FunCoup" id="A0A286UFW6">
    <property type="interactions" value="369"/>
</dbReference>
<feature type="transmembrane region" description="Helical" evidence="6">
    <location>
        <begin position="240"/>
        <end position="259"/>
    </location>
</feature>
<reference evidence="8 9" key="1">
    <citation type="journal article" date="2017" name="Mol. Ecol.">
        <title>Comparative and population genomic landscape of Phellinus noxius: A hypervariable fungus causing root rot in trees.</title>
        <authorList>
            <person name="Chung C.L."/>
            <person name="Lee T.J."/>
            <person name="Akiba M."/>
            <person name="Lee H.H."/>
            <person name="Kuo T.H."/>
            <person name="Liu D."/>
            <person name="Ke H.M."/>
            <person name="Yokoi T."/>
            <person name="Roa M.B."/>
            <person name="Lu M.J."/>
            <person name="Chang Y.Y."/>
            <person name="Ann P.J."/>
            <person name="Tsai J.N."/>
            <person name="Chen C.Y."/>
            <person name="Tzean S.S."/>
            <person name="Ota Y."/>
            <person name="Hattori T."/>
            <person name="Sahashi N."/>
            <person name="Liou R.F."/>
            <person name="Kikuchi T."/>
            <person name="Tsai I.J."/>
        </authorList>
    </citation>
    <scope>NUCLEOTIDE SEQUENCE [LARGE SCALE GENOMIC DNA]</scope>
    <source>
        <strain evidence="8 9">FFPRI411160</strain>
    </source>
</reference>
<feature type="transmembrane region" description="Helical" evidence="6">
    <location>
        <begin position="333"/>
        <end position="353"/>
    </location>
</feature>
<evidence type="ECO:0000256" key="6">
    <source>
        <dbReference type="SAM" id="Phobius"/>
    </source>
</evidence>
<feature type="transmembrane region" description="Helical" evidence="6">
    <location>
        <begin position="201"/>
        <end position="220"/>
    </location>
</feature>
<dbReference type="EMBL" id="NBII01000005">
    <property type="protein sequence ID" value="PAV18491.1"/>
    <property type="molecule type" value="Genomic_DNA"/>
</dbReference>
<evidence type="ECO:0000259" key="7">
    <source>
        <dbReference type="Pfam" id="PF03151"/>
    </source>
</evidence>
<feature type="region of interest" description="Disordered" evidence="5">
    <location>
        <begin position="1"/>
        <end position="24"/>
    </location>
</feature>
<name>A0A286UFW6_9AGAM</name>
<dbReference type="AlphaFoldDB" id="A0A286UFW6"/>
<feature type="transmembrane region" description="Helical" evidence="6">
    <location>
        <begin position="280"/>
        <end position="302"/>
    </location>
</feature>
<feature type="compositionally biased region" description="Basic and acidic residues" evidence="5">
    <location>
        <begin position="8"/>
        <end position="24"/>
    </location>
</feature>
<evidence type="ECO:0000256" key="2">
    <source>
        <dbReference type="ARBA" id="ARBA00022692"/>
    </source>
</evidence>
<protein>
    <submittedName>
        <fullName evidence="8">TPT-domain-containing</fullName>
    </submittedName>
</protein>
<evidence type="ECO:0000256" key="3">
    <source>
        <dbReference type="ARBA" id="ARBA00022989"/>
    </source>
</evidence>
<dbReference type="InParanoid" id="A0A286UFW6"/>
<evidence type="ECO:0000313" key="9">
    <source>
        <dbReference type="Proteomes" id="UP000217199"/>
    </source>
</evidence>
<feature type="region of interest" description="Disordered" evidence="5">
    <location>
        <begin position="384"/>
        <end position="417"/>
    </location>
</feature>
<feature type="transmembrane region" description="Helical" evidence="6">
    <location>
        <begin position="51"/>
        <end position="71"/>
    </location>
</feature>
<evidence type="ECO:0000256" key="1">
    <source>
        <dbReference type="ARBA" id="ARBA00004141"/>
    </source>
</evidence>